<reference evidence="2 3" key="1">
    <citation type="submission" date="2011-08" db="EMBL/GenBank/DDBJ databases">
        <title>The Genome Sequence of Plasmodium vivax Mauritania I.</title>
        <authorList>
            <consortium name="The Broad Institute Genome Sequencing Platform"/>
            <consortium name="The Broad Institute Genome Sequencing Center for Infectious Disease"/>
            <person name="Neafsey D."/>
            <person name="Carlton J."/>
            <person name="Barnwell J."/>
            <person name="Collins W."/>
            <person name="Escalante A."/>
            <person name="Mullikin J."/>
            <person name="Saul A."/>
            <person name="Guigo R."/>
            <person name="Camara F."/>
            <person name="Young S.K."/>
            <person name="Zeng Q."/>
            <person name="Gargeya S."/>
            <person name="Fitzgerald M."/>
            <person name="Haas B."/>
            <person name="Abouelleil A."/>
            <person name="Alvarado L."/>
            <person name="Arachchi H.M."/>
            <person name="Berlin A."/>
            <person name="Brown A."/>
            <person name="Chapman S.B."/>
            <person name="Chen Z."/>
            <person name="Dunbar C."/>
            <person name="Freedman E."/>
            <person name="Gearin G."/>
            <person name="Gellesch M."/>
            <person name="Goldberg J."/>
            <person name="Griggs A."/>
            <person name="Gujja S."/>
            <person name="Heiman D."/>
            <person name="Howarth C."/>
            <person name="Larson L."/>
            <person name="Lui A."/>
            <person name="MacDonald P.J.P."/>
            <person name="Montmayeur A."/>
            <person name="Murphy C."/>
            <person name="Neiman D."/>
            <person name="Pearson M."/>
            <person name="Priest M."/>
            <person name="Roberts A."/>
            <person name="Saif S."/>
            <person name="Shea T."/>
            <person name="Shenoy N."/>
            <person name="Sisk P."/>
            <person name="Stolte C."/>
            <person name="Sykes S."/>
            <person name="Wortman J."/>
            <person name="Nusbaum C."/>
            <person name="Birren B."/>
        </authorList>
    </citation>
    <scope>NUCLEOTIDE SEQUENCE [LARGE SCALE GENOMIC DNA]</scope>
    <source>
        <strain evidence="2 3">Mauritania I</strain>
    </source>
</reference>
<organism evidence="2 3">
    <name type="scientific">Plasmodium vivax Mauritania I</name>
    <dbReference type="NCBI Taxonomy" id="1035515"/>
    <lineage>
        <taxon>Eukaryota</taxon>
        <taxon>Sar</taxon>
        <taxon>Alveolata</taxon>
        <taxon>Apicomplexa</taxon>
        <taxon>Aconoidasida</taxon>
        <taxon>Haemosporida</taxon>
        <taxon>Plasmodiidae</taxon>
        <taxon>Plasmodium</taxon>
        <taxon>Plasmodium (Plasmodium)</taxon>
    </lineage>
</organism>
<sequence length="413" mass="47815">MAAITKTYTLNDFSSYNQELKNTDLYTFYHYHFDKICDNTPKSLYFCDPFNGDKSLDLSLQEFYRKLERNLKLIPQLSAKSDEEISVDKHKLCFYLKYWFYDRVIAKEIDSTQITQFLSIWELNKREKIFECEHDVKSLPNIKVLKQYYDYYLFLDAYKNIDNLSKEICYKVYRKYLEDARASYSLFTTKCSNNGADAAKGYCKEFNKYIKQYLTIDEESSISCQADELTEEEVDNSRQGEAQDLGKISAPRDRRGDEEDKDDDDNDDDEGAEAVTEDQAQEEEEEEEPQEEEGGMDLRSLSTMGPHIAGHYMPHGSTETKQLMSMTHSSPTSEGTSRKTSTVASVSSVGIGFTLFLLYKFTPVGSFLYPRVQNIKNKINNLIGGQTEVQQDAYNFYPTHMDNNRFNIAYQSG</sequence>
<name>A0A0J9T7D2_PLAVI</name>
<protein>
    <submittedName>
        <fullName evidence="2">Variable surface protein Vir21</fullName>
    </submittedName>
</protein>
<feature type="compositionally biased region" description="Polar residues" evidence="1">
    <location>
        <begin position="317"/>
        <end position="339"/>
    </location>
</feature>
<feature type="compositionally biased region" description="Acidic residues" evidence="1">
    <location>
        <begin position="259"/>
        <end position="295"/>
    </location>
</feature>
<evidence type="ECO:0000313" key="3">
    <source>
        <dbReference type="Proteomes" id="UP000053776"/>
    </source>
</evidence>
<accession>A0A0J9T7D2</accession>
<dbReference type="EMBL" id="KQ235106">
    <property type="protein sequence ID" value="KMZ90577.1"/>
    <property type="molecule type" value="Genomic_DNA"/>
</dbReference>
<evidence type="ECO:0000256" key="1">
    <source>
        <dbReference type="SAM" id="MobiDB-lite"/>
    </source>
</evidence>
<dbReference type="AlphaFoldDB" id="A0A0J9T7D2"/>
<dbReference type="Proteomes" id="UP000053776">
    <property type="component" value="Unassembled WGS sequence"/>
</dbReference>
<dbReference type="InterPro" id="IPR008780">
    <property type="entry name" value="Plasmodium_Vir"/>
</dbReference>
<feature type="region of interest" description="Disordered" evidence="1">
    <location>
        <begin position="227"/>
        <end position="339"/>
    </location>
</feature>
<evidence type="ECO:0000313" key="2">
    <source>
        <dbReference type="EMBL" id="KMZ90577.1"/>
    </source>
</evidence>
<dbReference type="Pfam" id="PF05795">
    <property type="entry name" value="Plasmodium_Vir"/>
    <property type="match status" value="1"/>
</dbReference>
<gene>
    <name evidence="2" type="ORF">PVMG_05724</name>
</gene>
<dbReference type="OrthoDB" id="384443at2759"/>
<proteinExistence type="predicted"/>